<keyword evidence="1 3" id="KW-0853">WD repeat</keyword>
<dbReference type="InterPro" id="IPR015943">
    <property type="entry name" value="WD40/YVTN_repeat-like_dom_sf"/>
</dbReference>
<feature type="repeat" description="WD" evidence="3">
    <location>
        <begin position="1361"/>
        <end position="1387"/>
    </location>
</feature>
<dbReference type="Pfam" id="PF24883">
    <property type="entry name" value="NPHP3_N"/>
    <property type="match status" value="1"/>
</dbReference>
<reference evidence="5 6" key="1">
    <citation type="journal article" date="2007" name="Science">
        <title>The Chlamydomonas genome reveals the evolution of key animal and plant functions.</title>
        <authorList>
            <person name="Merchant S.S."/>
            <person name="Prochnik S.E."/>
            <person name="Vallon O."/>
            <person name="Harris E.H."/>
            <person name="Karpowicz S.J."/>
            <person name="Witman G.B."/>
            <person name="Terry A."/>
            <person name="Salamov A."/>
            <person name="Fritz-Laylin L.K."/>
            <person name="Marechal-Drouard L."/>
            <person name="Marshall W.F."/>
            <person name="Qu L.H."/>
            <person name="Nelson D.R."/>
            <person name="Sanderfoot A.A."/>
            <person name="Spalding M.H."/>
            <person name="Kapitonov V.V."/>
            <person name="Ren Q."/>
            <person name="Ferris P."/>
            <person name="Lindquist E."/>
            <person name="Shapiro H."/>
            <person name="Lucas S.M."/>
            <person name="Grimwood J."/>
            <person name="Schmutz J."/>
            <person name="Cardol P."/>
            <person name="Cerutti H."/>
            <person name="Chanfreau G."/>
            <person name="Chen C.L."/>
            <person name="Cognat V."/>
            <person name="Croft M.T."/>
            <person name="Dent R."/>
            <person name="Dutcher S."/>
            <person name="Fernandez E."/>
            <person name="Fukuzawa H."/>
            <person name="Gonzalez-Ballester D."/>
            <person name="Gonzalez-Halphen D."/>
            <person name="Hallmann A."/>
            <person name="Hanikenne M."/>
            <person name="Hippler M."/>
            <person name="Inwood W."/>
            <person name="Jabbari K."/>
            <person name="Kalanon M."/>
            <person name="Kuras R."/>
            <person name="Lefebvre P.A."/>
            <person name="Lemaire S.D."/>
            <person name="Lobanov A.V."/>
            <person name="Lohr M."/>
            <person name="Manuell A."/>
            <person name="Meier I."/>
            <person name="Mets L."/>
            <person name="Mittag M."/>
            <person name="Mittelmeier T."/>
            <person name="Moroney J.V."/>
            <person name="Moseley J."/>
            <person name="Napoli C."/>
            <person name="Nedelcu A.M."/>
            <person name="Niyogi K."/>
            <person name="Novoselov S.V."/>
            <person name="Paulsen I.T."/>
            <person name="Pazour G."/>
            <person name="Purton S."/>
            <person name="Ral J.P."/>
            <person name="Riano-Pachon D.M."/>
            <person name="Riekhof W."/>
            <person name="Rymarquis L."/>
            <person name="Schroda M."/>
            <person name="Stern D."/>
            <person name="Umen J."/>
            <person name="Willows R."/>
            <person name="Wilson N."/>
            <person name="Zimmer S.L."/>
            <person name="Allmer J."/>
            <person name="Balk J."/>
            <person name="Bisova K."/>
            <person name="Chen C.J."/>
            <person name="Elias M."/>
            <person name="Gendler K."/>
            <person name="Hauser C."/>
            <person name="Lamb M.R."/>
            <person name="Ledford H."/>
            <person name="Long J.C."/>
            <person name="Minagawa J."/>
            <person name="Page M.D."/>
            <person name="Pan J."/>
            <person name="Pootakham W."/>
            <person name="Roje S."/>
            <person name="Rose A."/>
            <person name="Stahlberg E."/>
            <person name="Terauchi A.M."/>
            <person name="Yang P."/>
            <person name="Ball S."/>
            <person name="Bowler C."/>
            <person name="Dieckmann C.L."/>
            <person name="Gladyshev V.N."/>
            <person name="Green P."/>
            <person name="Jorgensen R."/>
            <person name="Mayfield S."/>
            <person name="Mueller-Roeber B."/>
            <person name="Rajamani S."/>
            <person name="Sayre R.T."/>
            <person name="Brokstein P."/>
            <person name="Dubchak I."/>
            <person name="Goodstein D."/>
            <person name="Hornick L."/>
            <person name="Huang Y.W."/>
            <person name="Jhaveri J."/>
            <person name="Luo Y."/>
            <person name="Martinez D."/>
            <person name="Ngau W.C."/>
            <person name="Otillar B."/>
            <person name="Poliakov A."/>
            <person name="Porter A."/>
            <person name="Szajkowski L."/>
            <person name="Werner G."/>
            <person name="Zhou K."/>
            <person name="Grigoriev I.V."/>
            <person name="Rokhsar D.S."/>
            <person name="Grossman A.R."/>
        </authorList>
    </citation>
    <scope>NUCLEOTIDE SEQUENCE [LARGE SCALE GENOMIC DNA]</scope>
    <source>
        <strain evidence="6">CC-503</strain>
    </source>
</reference>
<dbReference type="SMART" id="SM00320">
    <property type="entry name" value="WD40"/>
    <property type="match status" value="14"/>
</dbReference>
<feature type="repeat" description="WD" evidence="3">
    <location>
        <begin position="1275"/>
        <end position="1316"/>
    </location>
</feature>
<evidence type="ECO:0000313" key="5">
    <source>
        <dbReference type="EMBL" id="PNW88666.1"/>
    </source>
</evidence>
<dbReference type="KEGG" id="cre:CHLRE_01g039500v5"/>
<dbReference type="InterPro" id="IPR020472">
    <property type="entry name" value="WD40_PAC1"/>
</dbReference>
<feature type="repeat" description="WD" evidence="3">
    <location>
        <begin position="949"/>
        <end position="990"/>
    </location>
</feature>
<feature type="repeat" description="WD" evidence="3">
    <location>
        <begin position="1038"/>
        <end position="1079"/>
    </location>
</feature>
<evidence type="ECO:0000256" key="2">
    <source>
        <dbReference type="ARBA" id="ARBA00022737"/>
    </source>
</evidence>
<gene>
    <name evidence="5" type="ORF">CHLRE_01g039500v5</name>
</gene>
<sequence>MATPNSDSPSFKTWRGVSARNNRPDRRLQELLAHPTKGLFTVLPPELRDVAKAGLDPVAVTKMGITLRGLRKLRTRLRLTFGDEYETMSTAEVNARWVKEVTKERQCRLLEMGQIVDAEDVVQPMYFISHAWKNKISLLLDFLLDRFLAAADGGVAVWLDILSVNQHESTSAHRRDIAAFDQVVRACTGGTIVVMDVANCNPATRGWCIYEWATTRARHGPDGLHMWLEPSDRGVVYGSLDIRMAECQFPADKEMILATVERQHGSAELFNTTLKLQLLLEPVSYRVDERRLLQRARGTRWDFNAVAAWLDAGPPVGGSGAGGGGGGKGGSRVLCVVAGAGEGKSTISAALCAVPAEGGFGERIACRHYCKYSDQRRLDPVRVIKSLAFQLSSRFPVACQQLLQQDAVRVSQEVSAEAAFEALLAEPLRRVVAQPDFDGKQVVLLLDALDEADPPPALVEAPARIDPLTGRPTTARPASARSTVAAAPPPCSNKVVQLLTSLLTRLPPCVRFLLTTRPDAVGGSVCGLLDRTFAATGGVQYLRPAALRRVTGGSAAAQAVGGGSAEGGILVYRTVVGECLPKGSVAALEAPPTLADLNNVYKQVFSTAFAKLPKPEVAPVRTLLAVLLAAQEPLPQSLLTAMGLGGLLHKLPGYPVTFFAEEHHVYSLHKSLADWLLDPWALHAFKPDLLAGHRQLAQTLMLTVRKGGHPSPYALKYLVRHLVACRDLSYLEALLGDFAFLAAAFSQGHGHGLIRDLLRLEAPSPPLADVQRWLLARQHELVAAKTEADVVATALRCPVDTLVYAAGSKRYKTMAGGAAEAKAGGGGGGGANMSGGEGAPPPRQVWELVQGLGAQRRWPATKVIMPGHTGVSACVSWSPDGATLASASWDGTLRLFDTGSGECIAVLLGHEGKAKCVEWSPSGRMLASGGEDKAVRLWDAVSGECVAALQGHEEDVNAVAWSADGQSIASGANDQTIRVWDVAAGTCIATLPPQGFKVSTVAWSRDGRRLASGGGYMDVEDTSVVVWDVAAAQPEAILVGHEMHVDGVAFSPDGAVLASASHDATVRLWSLPDAQLLTVLHHHSQPVTAVAWSRDGRTLATSSWDKTLALVDVASGQVAATLEGHMNLPFDCKWSPDNKSLASCGKSGKCRIWTIPELATPAAAAAADAKSAAAIASAGVGHSQAVLAVAWSPDGTRLASASSDATARVWEARSGVCSLRLEAGAAEGGAEEHGARQTSVNSVAFSPDGKLLATGSNSKAVRLYAADSGALLAVLEGHQFFVQCVRFSPCGRYLASSGWDGLVLLWDVASGQQAAALEGHTDRVLGLAWSPDSRLLASCGYEEDRTVKLWSVDGRTCFATLREHGAAVHNVAFSPNGRVLASCGGDGVRLYDVATRVCTAKLEDFDGAVMDVAWSPNSDELACAADTGLCVDIRNVQRGGARVAVLQGPSAAVTGVAWSPDGKAVACCSKDKSIRVYERRD</sequence>
<dbReference type="InParanoid" id="A0A2K3E799"/>
<dbReference type="STRING" id="3055.A0A2K3E799"/>
<dbReference type="Gramene" id="PNW88666">
    <property type="protein sequence ID" value="PNW88666"/>
    <property type="gene ID" value="CHLRE_01g039500v5"/>
</dbReference>
<dbReference type="InterPro" id="IPR056884">
    <property type="entry name" value="NPHP3-like_N"/>
</dbReference>
<feature type="repeat" description="WD" evidence="3">
    <location>
        <begin position="1446"/>
        <end position="1481"/>
    </location>
</feature>
<dbReference type="PROSITE" id="PS50082">
    <property type="entry name" value="WD_REPEATS_2"/>
    <property type="match status" value="12"/>
</dbReference>
<dbReference type="SUPFAM" id="SSF50978">
    <property type="entry name" value="WD40 repeat-like"/>
    <property type="match status" value="2"/>
</dbReference>
<name>A0A2K3E799_CHLRE</name>
<dbReference type="PRINTS" id="PR00320">
    <property type="entry name" value="GPROTEINBRPT"/>
</dbReference>
<feature type="repeat" description="WD" evidence="3">
    <location>
        <begin position="865"/>
        <end position="906"/>
    </location>
</feature>
<feature type="repeat" description="WD" evidence="3">
    <location>
        <begin position="907"/>
        <end position="948"/>
    </location>
</feature>
<feature type="repeat" description="WD" evidence="3">
    <location>
        <begin position="1317"/>
        <end position="1360"/>
    </location>
</feature>
<dbReference type="Gene3D" id="2.130.10.10">
    <property type="entry name" value="YVTN repeat-like/Quinoprotein amine dehydrogenase"/>
    <property type="match status" value="6"/>
</dbReference>
<evidence type="ECO:0000313" key="6">
    <source>
        <dbReference type="Proteomes" id="UP000006906"/>
    </source>
</evidence>
<dbReference type="Pfam" id="PF00400">
    <property type="entry name" value="WD40"/>
    <property type="match status" value="13"/>
</dbReference>
<dbReference type="InterPro" id="IPR019775">
    <property type="entry name" value="WD40_repeat_CS"/>
</dbReference>
<dbReference type="PROSITE" id="PS00678">
    <property type="entry name" value="WD_REPEATS_1"/>
    <property type="match status" value="3"/>
</dbReference>
<dbReference type="EMBL" id="CM008962">
    <property type="protein sequence ID" value="PNW88666.1"/>
    <property type="molecule type" value="Genomic_DNA"/>
</dbReference>
<protein>
    <recommendedName>
        <fullName evidence="4">Nephrocystin 3-like N-terminal domain-containing protein</fullName>
    </recommendedName>
</protein>
<dbReference type="RefSeq" id="XP_042928685.1">
    <property type="nucleotide sequence ID" value="XM_043058771.1"/>
</dbReference>
<feature type="domain" description="Nephrocystin 3-like N-terminal" evidence="4">
    <location>
        <begin position="329"/>
        <end position="460"/>
    </location>
</feature>
<dbReference type="PANTHER" id="PTHR19848:SF8">
    <property type="entry name" value="F-BOX AND WD REPEAT DOMAIN CONTAINING 7"/>
    <property type="match status" value="1"/>
</dbReference>
<feature type="repeat" description="WD" evidence="3">
    <location>
        <begin position="1122"/>
        <end position="1155"/>
    </location>
</feature>
<feature type="repeat" description="WD" evidence="3">
    <location>
        <begin position="1080"/>
        <end position="1121"/>
    </location>
</feature>
<keyword evidence="2" id="KW-0677">Repeat</keyword>
<dbReference type="PROSITE" id="PS50294">
    <property type="entry name" value="WD_REPEATS_REGION"/>
    <property type="match status" value="8"/>
</dbReference>
<keyword evidence="6" id="KW-1185">Reference proteome</keyword>
<dbReference type="GeneID" id="5715536"/>
<organism evidence="5 6">
    <name type="scientific">Chlamydomonas reinhardtii</name>
    <name type="common">Chlamydomonas smithii</name>
    <dbReference type="NCBI Taxonomy" id="3055"/>
    <lineage>
        <taxon>Eukaryota</taxon>
        <taxon>Viridiplantae</taxon>
        <taxon>Chlorophyta</taxon>
        <taxon>core chlorophytes</taxon>
        <taxon>Chlorophyceae</taxon>
        <taxon>CS clade</taxon>
        <taxon>Chlamydomonadales</taxon>
        <taxon>Chlamydomonadaceae</taxon>
        <taxon>Chlamydomonas</taxon>
    </lineage>
</organism>
<accession>A0A2K3E799</accession>
<dbReference type="InterPro" id="IPR001680">
    <property type="entry name" value="WD40_rpt"/>
</dbReference>
<feature type="repeat" description="WD" evidence="3">
    <location>
        <begin position="1233"/>
        <end position="1274"/>
    </location>
</feature>
<dbReference type="CDD" id="cd00200">
    <property type="entry name" value="WD40"/>
    <property type="match status" value="2"/>
</dbReference>
<evidence type="ECO:0000256" key="1">
    <source>
        <dbReference type="ARBA" id="ARBA00022574"/>
    </source>
</evidence>
<dbReference type="InterPro" id="IPR036322">
    <property type="entry name" value="WD40_repeat_dom_sf"/>
</dbReference>
<dbReference type="Proteomes" id="UP000006906">
    <property type="component" value="Chromosome 1"/>
</dbReference>
<evidence type="ECO:0000256" key="3">
    <source>
        <dbReference type="PROSITE-ProRule" id="PRU00221"/>
    </source>
</evidence>
<evidence type="ECO:0000259" key="4">
    <source>
        <dbReference type="Pfam" id="PF24883"/>
    </source>
</evidence>
<dbReference type="OrthoDB" id="529190at2759"/>
<proteinExistence type="predicted"/>
<feature type="repeat" description="WD" evidence="3">
    <location>
        <begin position="1179"/>
        <end position="1220"/>
    </location>
</feature>
<dbReference type="PANTHER" id="PTHR19848">
    <property type="entry name" value="WD40 REPEAT PROTEIN"/>
    <property type="match status" value="1"/>
</dbReference>